<dbReference type="NCBIfam" id="TIGR04183">
    <property type="entry name" value="Por_Secre_tail"/>
    <property type="match status" value="1"/>
</dbReference>
<evidence type="ECO:0000256" key="1">
    <source>
        <dbReference type="SAM" id="SignalP"/>
    </source>
</evidence>
<gene>
    <name evidence="2" type="ORF">DYBT9275_04234</name>
</gene>
<feature type="signal peptide" evidence="1">
    <location>
        <begin position="1"/>
        <end position="31"/>
    </location>
</feature>
<comment type="caution">
    <text evidence="2">The sequence shown here is derived from an EMBL/GenBank/DDBJ whole genome shotgun (WGS) entry which is preliminary data.</text>
</comment>
<evidence type="ECO:0008006" key="4">
    <source>
        <dbReference type="Google" id="ProtNLM"/>
    </source>
</evidence>
<dbReference type="RefSeq" id="WP_215240631.1">
    <property type="nucleotide sequence ID" value="NZ_CAJRAF010000002.1"/>
</dbReference>
<reference evidence="2" key="1">
    <citation type="submission" date="2021-04" db="EMBL/GenBank/DDBJ databases">
        <authorList>
            <person name="Rodrigo-Torres L."/>
            <person name="Arahal R. D."/>
            <person name="Lucena T."/>
        </authorList>
    </citation>
    <scope>NUCLEOTIDE SEQUENCE</scope>
    <source>
        <strain evidence="2">CECT 9275</strain>
    </source>
</reference>
<protein>
    <recommendedName>
        <fullName evidence="4">T9SS type A sorting domain-containing protein</fullName>
    </recommendedName>
</protein>
<dbReference type="InterPro" id="IPR013783">
    <property type="entry name" value="Ig-like_fold"/>
</dbReference>
<proteinExistence type="predicted"/>
<keyword evidence="1" id="KW-0732">Signal</keyword>
<keyword evidence="3" id="KW-1185">Reference proteome</keyword>
<dbReference type="EMBL" id="CAJRAF010000002">
    <property type="protein sequence ID" value="CAG5008283.1"/>
    <property type="molecule type" value="Genomic_DNA"/>
</dbReference>
<evidence type="ECO:0000313" key="3">
    <source>
        <dbReference type="Proteomes" id="UP000680038"/>
    </source>
</evidence>
<sequence length="388" mass="42861">MRKHYNHFQKGAIRNLLICTFCVILSLTSKAQTDYSIVWGLDQNLTGVSDSDNFLPQDLSAVGVTAGDRFSANKYISDGNGGYAYQLKGWSILMATTKYVELAFDVTAMQFNVTSLTLRVRRAESTSVTKFAVRSNLDDFGADIGGEVTIPSNTGVFEEITFPINFEDVDTSSFAIRVYAYGTVGAAPSSLVAFDAITLTGQITNTPLPVNLTYFRAEAYGREAQLSWETSWERNSKEFIVERSGDLKEFIQVGRVAAAGNTTSRRQYSFVDKTPENGANYYKLKMVDQDNSVEYSQVKDVIIRSDVSSVLLSPNPAVSRNLIRIRAYKTDSKDLTLSNSLGQKIPFSAVAGESDYMNLHVQSPLAPGIYILSLKQGELSQHLKILVQ</sequence>
<dbReference type="Proteomes" id="UP000680038">
    <property type="component" value="Unassembled WGS sequence"/>
</dbReference>
<evidence type="ECO:0000313" key="2">
    <source>
        <dbReference type="EMBL" id="CAG5008283.1"/>
    </source>
</evidence>
<feature type="chain" id="PRO_5037620749" description="T9SS type A sorting domain-containing protein" evidence="1">
    <location>
        <begin position="32"/>
        <end position="388"/>
    </location>
</feature>
<organism evidence="2 3">
    <name type="scientific">Dyadobacter helix</name>
    <dbReference type="NCBI Taxonomy" id="2822344"/>
    <lineage>
        <taxon>Bacteria</taxon>
        <taxon>Pseudomonadati</taxon>
        <taxon>Bacteroidota</taxon>
        <taxon>Cytophagia</taxon>
        <taxon>Cytophagales</taxon>
        <taxon>Spirosomataceae</taxon>
        <taxon>Dyadobacter</taxon>
    </lineage>
</organism>
<name>A0A916JEW6_9BACT</name>
<dbReference type="InterPro" id="IPR026444">
    <property type="entry name" value="Secre_tail"/>
</dbReference>
<dbReference type="AlphaFoldDB" id="A0A916JEW6"/>
<accession>A0A916JEW6</accession>
<dbReference type="Gene3D" id="2.60.40.10">
    <property type="entry name" value="Immunoglobulins"/>
    <property type="match status" value="1"/>
</dbReference>